<accession>A0A813VYW5</accession>
<evidence type="ECO:0000313" key="1">
    <source>
        <dbReference type="EMBL" id="CAF0847201.1"/>
    </source>
</evidence>
<dbReference type="EMBL" id="CAJNOM010000294">
    <property type="protein sequence ID" value="CAF1329681.1"/>
    <property type="molecule type" value="Genomic_DNA"/>
</dbReference>
<gene>
    <name evidence="1" type="ORF">BJG266_LOCUS7641</name>
    <name evidence="2" type="ORF">QVE165_LOCUS32817</name>
</gene>
<evidence type="ECO:0008006" key="5">
    <source>
        <dbReference type="Google" id="ProtNLM"/>
    </source>
</evidence>
<dbReference type="PANTHER" id="PTHR43591">
    <property type="entry name" value="METHYLTRANSFERASE"/>
    <property type="match status" value="1"/>
</dbReference>
<organism evidence="1 4">
    <name type="scientific">Adineta steineri</name>
    <dbReference type="NCBI Taxonomy" id="433720"/>
    <lineage>
        <taxon>Eukaryota</taxon>
        <taxon>Metazoa</taxon>
        <taxon>Spiralia</taxon>
        <taxon>Gnathifera</taxon>
        <taxon>Rotifera</taxon>
        <taxon>Eurotatoria</taxon>
        <taxon>Bdelloidea</taxon>
        <taxon>Adinetida</taxon>
        <taxon>Adinetidae</taxon>
        <taxon>Adineta</taxon>
    </lineage>
</organism>
<keyword evidence="3" id="KW-1185">Reference proteome</keyword>
<dbReference type="Pfam" id="PF01209">
    <property type="entry name" value="Ubie_methyltran"/>
    <property type="match status" value="1"/>
</dbReference>
<evidence type="ECO:0000313" key="2">
    <source>
        <dbReference type="EMBL" id="CAF1329681.1"/>
    </source>
</evidence>
<evidence type="ECO:0000313" key="4">
    <source>
        <dbReference type="Proteomes" id="UP000663877"/>
    </source>
</evidence>
<proteinExistence type="predicted"/>
<protein>
    <recommendedName>
        <fullName evidence="5">Methyltransferase domain-containing protein</fullName>
    </recommendedName>
</protein>
<dbReference type="Gene3D" id="3.40.50.150">
    <property type="entry name" value="Vaccinia Virus protein VP39"/>
    <property type="match status" value="1"/>
</dbReference>
<dbReference type="OrthoDB" id="8300214at2759"/>
<comment type="caution">
    <text evidence="1">The sequence shown here is derived from an EMBL/GenBank/DDBJ whole genome shotgun (WGS) entry which is preliminary data.</text>
</comment>
<dbReference type="SUPFAM" id="SSF53335">
    <property type="entry name" value="S-adenosyl-L-methionine-dependent methyltransferases"/>
    <property type="match status" value="1"/>
</dbReference>
<dbReference type="EMBL" id="CAJNOI010000023">
    <property type="protein sequence ID" value="CAF0847201.1"/>
    <property type="molecule type" value="Genomic_DNA"/>
</dbReference>
<dbReference type="InterPro" id="IPR029063">
    <property type="entry name" value="SAM-dependent_MTases_sf"/>
</dbReference>
<reference evidence="1" key="1">
    <citation type="submission" date="2021-02" db="EMBL/GenBank/DDBJ databases">
        <authorList>
            <person name="Nowell W R."/>
        </authorList>
    </citation>
    <scope>NUCLEOTIDE SEQUENCE</scope>
</reference>
<dbReference type="AlphaFoldDB" id="A0A813VYW5"/>
<dbReference type="CDD" id="cd02440">
    <property type="entry name" value="AdoMet_MTases"/>
    <property type="match status" value="1"/>
</dbReference>
<name>A0A813VYW5_9BILA</name>
<dbReference type="Proteomes" id="UP000663832">
    <property type="component" value="Unassembled WGS sequence"/>
</dbReference>
<sequence>MNRPDTWDSCALEYETTAEKVTDPCIIKLLEQVAILPVTSSARTIKVIDIAAGPGILGNLLGEAYSQGGYLDRVNILSTDFSPNMVETAERRFTSQNWPSSQFSARTLNAMDLVGVPSDHYTHAFCTFGIMMVPDAPKALSEMFRVLEPSGMIGITTWFKVGWMPIVTESLARAKKSSDKEENTTISVPISRDWFETSYVQQVLENARFENVQVSIFESRWSFINHDECVKQLTQSMWLQPILKAANLTDEQRDKYNTIVPQVLLDMIGKEQDQPFNLPMIAIIAHGQKPAK</sequence>
<dbReference type="Proteomes" id="UP000663877">
    <property type="component" value="Unassembled WGS sequence"/>
</dbReference>
<evidence type="ECO:0000313" key="3">
    <source>
        <dbReference type="Proteomes" id="UP000663832"/>
    </source>
</evidence>